<name>A0A1F7ICT5_9BACT</name>
<dbReference type="Gene3D" id="1.25.40.10">
    <property type="entry name" value="Tetratricopeptide repeat domain"/>
    <property type="match status" value="1"/>
</dbReference>
<protein>
    <submittedName>
        <fullName evidence="2">Uncharacterized protein</fullName>
    </submittedName>
</protein>
<keyword evidence="1" id="KW-0472">Membrane</keyword>
<feature type="transmembrane region" description="Helical" evidence="1">
    <location>
        <begin position="12"/>
        <end position="31"/>
    </location>
</feature>
<dbReference type="AlphaFoldDB" id="A0A1F7ICT5"/>
<dbReference type="EMBL" id="MGAF01000022">
    <property type="protein sequence ID" value="OGK41163.1"/>
    <property type="molecule type" value="Genomic_DNA"/>
</dbReference>
<dbReference type="Proteomes" id="UP000179270">
    <property type="component" value="Unassembled WGS sequence"/>
</dbReference>
<evidence type="ECO:0000313" key="2">
    <source>
        <dbReference type="EMBL" id="OGK41163.1"/>
    </source>
</evidence>
<keyword evidence="1" id="KW-1133">Transmembrane helix</keyword>
<gene>
    <name evidence="2" type="ORF">A3A74_02370</name>
</gene>
<keyword evidence="1" id="KW-0812">Transmembrane</keyword>
<dbReference type="InterPro" id="IPR011990">
    <property type="entry name" value="TPR-like_helical_dom_sf"/>
</dbReference>
<reference evidence="2 3" key="1">
    <citation type="journal article" date="2016" name="Nat. Commun.">
        <title>Thousands of microbial genomes shed light on interconnected biogeochemical processes in an aquifer system.</title>
        <authorList>
            <person name="Anantharaman K."/>
            <person name="Brown C.T."/>
            <person name="Hug L.A."/>
            <person name="Sharon I."/>
            <person name="Castelle C.J."/>
            <person name="Probst A.J."/>
            <person name="Thomas B.C."/>
            <person name="Singh A."/>
            <person name="Wilkins M.J."/>
            <person name="Karaoz U."/>
            <person name="Brodie E.L."/>
            <person name="Williams K.H."/>
            <person name="Hubbard S.S."/>
            <person name="Banfield J.F."/>
        </authorList>
    </citation>
    <scope>NUCLEOTIDE SEQUENCE [LARGE SCALE GENOMIC DNA]</scope>
</reference>
<accession>A0A1F7ICT5</accession>
<sequence length="146" mass="16910">MKQSAFKQLNSSLVITGKIFIFLLIFFYAIVNIFSSQRISPLYFQLAKENRDGVVDFLSKIKSLPVFNSFLAMNKNIYGNSLEDEVFAESLKRGQNIEEYELLLQKNPKSRDVLYNLYVLHLEDGNELKAEGYLKKTREIDPSIED</sequence>
<organism evidence="2 3">
    <name type="scientific">Candidatus Roizmanbacteria bacterium RIFCSPLOWO2_01_FULL_35_13</name>
    <dbReference type="NCBI Taxonomy" id="1802055"/>
    <lineage>
        <taxon>Bacteria</taxon>
        <taxon>Candidatus Roizmaniibacteriota</taxon>
    </lineage>
</organism>
<proteinExistence type="predicted"/>
<evidence type="ECO:0000313" key="3">
    <source>
        <dbReference type="Proteomes" id="UP000179270"/>
    </source>
</evidence>
<evidence type="ECO:0000256" key="1">
    <source>
        <dbReference type="SAM" id="Phobius"/>
    </source>
</evidence>
<dbReference type="STRING" id="1802055.A3A74_02370"/>
<comment type="caution">
    <text evidence="2">The sequence shown here is derived from an EMBL/GenBank/DDBJ whole genome shotgun (WGS) entry which is preliminary data.</text>
</comment>